<sequence length="219" mass="23789">MAELRTEEEQVEALKRWWQTNGKSLLLTVALALALVMGWKAWQQRQEAAAANASVVYQNLLEAVSGVLGAQSSPELVSTAEQLASTLKSDYGDSAYARLGALLMSRVAVEQGQLDQALSELDWVLAQEPEGPQRVVAQIRKARLLAEQGNTGDALALLDTVQPGEFESSYQELRGDLLLRDGREADAREAYRLAIQAAEAGGARPLLKMKLDNLAVEEG</sequence>
<evidence type="ECO:0000256" key="1">
    <source>
        <dbReference type="ARBA" id="ARBA00004401"/>
    </source>
</evidence>
<comment type="caution">
    <text evidence="10">The sequence shown here is derived from an EMBL/GenBank/DDBJ whole genome shotgun (WGS) entry which is preliminary data.</text>
</comment>
<comment type="subcellular location">
    <subcellularLocation>
        <location evidence="1">Cell membrane</location>
        <topology evidence="1">Single-pass type II membrane protein</topology>
    </subcellularLocation>
</comment>
<keyword evidence="4" id="KW-1133">Transmembrane helix</keyword>
<evidence type="ECO:0000256" key="3">
    <source>
        <dbReference type="ARBA" id="ARBA00022692"/>
    </source>
</evidence>
<dbReference type="PANTHER" id="PTHR38035">
    <property type="entry name" value="UPF0070 PROTEIN YFGM"/>
    <property type="match status" value="1"/>
</dbReference>
<dbReference type="Pfam" id="PF09976">
    <property type="entry name" value="TPR_21"/>
    <property type="match status" value="1"/>
</dbReference>
<dbReference type="SUPFAM" id="SSF48452">
    <property type="entry name" value="TPR-like"/>
    <property type="match status" value="1"/>
</dbReference>
<dbReference type="Proteomes" id="UP001596422">
    <property type="component" value="Unassembled WGS sequence"/>
</dbReference>
<evidence type="ECO:0000256" key="4">
    <source>
        <dbReference type="ARBA" id="ARBA00022989"/>
    </source>
</evidence>
<keyword evidence="2" id="KW-1003">Cell membrane</keyword>
<name>A0ABW2A2E4_9GAMM</name>
<keyword evidence="11" id="KW-1185">Reference proteome</keyword>
<evidence type="ECO:0000256" key="2">
    <source>
        <dbReference type="ARBA" id="ARBA00022475"/>
    </source>
</evidence>
<evidence type="ECO:0000313" key="11">
    <source>
        <dbReference type="Proteomes" id="UP001596422"/>
    </source>
</evidence>
<keyword evidence="6" id="KW-0143">Chaperone</keyword>
<evidence type="ECO:0000256" key="6">
    <source>
        <dbReference type="ARBA" id="ARBA00023186"/>
    </source>
</evidence>
<evidence type="ECO:0000313" key="10">
    <source>
        <dbReference type="EMBL" id="MFC6671668.1"/>
    </source>
</evidence>
<dbReference type="InterPro" id="IPR018704">
    <property type="entry name" value="SecYEG/CpoB_TPR"/>
</dbReference>
<dbReference type="InterPro" id="IPR026039">
    <property type="entry name" value="YfgM"/>
</dbReference>
<protein>
    <recommendedName>
        <fullName evidence="8">Ancillary SecYEG translocon subunit</fullName>
    </recommendedName>
</protein>
<reference evidence="11" key="1">
    <citation type="journal article" date="2019" name="Int. J. Syst. Evol. Microbiol.">
        <title>The Global Catalogue of Microorganisms (GCM) 10K type strain sequencing project: providing services to taxonomists for standard genome sequencing and annotation.</title>
        <authorList>
            <consortium name="The Broad Institute Genomics Platform"/>
            <consortium name="The Broad Institute Genome Sequencing Center for Infectious Disease"/>
            <person name="Wu L."/>
            <person name="Ma J."/>
        </authorList>
    </citation>
    <scope>NUCLEOTIDE SEQUENCE [LARGE SCALE GENOMIC DNA]</scope>
    <source>
        <strain evidence="11">NBRC 111756</strain>
    </source>
</reference>
<keyword evidence="3" id="KW-0812">Transmembrane</keyword>
<feature type="domain" description="Ancillary SecYEG translocon subunit/Cell division coordinator CpoB TPR" evidence="9">
    <location>
        <begin position="15"/>
        <end position="215"/>
    </location>
</feature>
<evidence type="ECO:0000256" key="5">
    <source>
        <dbReference type="ARBA" id="ARBA00023136"/>
    </source>
</evidence>
<accession>A0ABW2A2E4</accession>
<evidence type="ECO:0000259" key="9">
    <source>
        <dbReference type="Pfam" id="PF09976"/>
    </source>
</evidence>
<dbReference type="PIRSF" id="PIRSF006170">
    <property type="entry name" value="YfgM"/>
    <property type="match status" value="1"/>
</dbReference>
<proteinExistence type="inferred from homology"/>
<organism evidence="10 11">
    <name type="scientific">Marinobacterium aestuariivivens</name>
    <dbReference type="NCBI Taxonomy" id="1698799"/>
    <lineage>
        <taxon>Bacteria</taxon>
        <taxon>Pseudomonadati</taxon>
        <taxon>Pseudomonadota</taxon>
        <taxon>Gammaproteobacteria</taxon>
        <taxon>Oceanospirillales</taxon>
        <taxon>Oceanospirillaceae</taxon>
        <taxon>Marinobacterium</taxon>
    </lineage>
</organism>
<dbReference type="EMBL" id="JBHSWE010000001">
    <property type="protein sequence ID" value="MFC6671668.1"/>
    <property type="molecule type" value="Genomic_DNA"/>
</dbReference>
<keyword evidence="5" id="KW-0472">Membrane</keyword>
<dbReference type="InterPro" id="IPR011990">
    <property type="entry name" value="TPR-like_helical_dom_sf"/>
</dbReference>
<comment type="similarity">
    <text evidence="7">Belongs to the YfgM family.</text>
</comment>
<evidence type="ECO:0000256" key="7">
    <source>
        <dbReference type="ARBA" id="ARBA00024197"/>
    </source>
</evidence>
<dbReference type="RefSeq" id="WP_379910166.1">
    <property type="nucleotide sequence ID" value="NZ_JBHSWE010000001.1"/>
</dbReference>
<gene>
    <name evidence="10" type="ORF">ACFQDL_17530</name>
</gene>
<evidence type="ECO:0000256" key="8">
    <source>
        <dbReference type="ARBA" id="ARBA00024235"/>
    </source>
</evidence>
<dbReference type="PANTHER" id="PTHR38035:SF1">
    <property type="entry name" value="ANCILLARY SECYEG TRANSLOCON SUBUNIT"/>
    <property type="match status" value="1"/>
</dbReference>
<dbReference type="Gene3D" id="1.25.40.10">
    <property type="entry name" value="Tetratricopeptide repeat domain"/>
    <property type="match status" value="1"/>
</dbReference>